<sequence>MRQFDFLLTWHLYYLIKAGPLYRGLLNGYCEKNDLTIKVNVKGMDKSSQTIEVEPRFPNYVREDELDASEVSRKYVFNLQVSQFINDRFVRVKEFRFTTKIFWGLKFCHFVFALKDSNAGHACFIAGLYARRFLLLHLCLLAEGNGCIEEIRRPRNIAAWRGSKKNSAHQLTTGKNSQCR</sequence>
<dbReference type="WBParaSite" id="MBELARI_LOCUS18572">
    <property type="protein sequence ID" value="MBELARI_LOCUS18572"/>
    <property type="gene ID" value="MBELARI_LOCUS18572"/>
</dbReference>
<dbReference type="Proteomes" id="UP000887575">
    <property type="component" value="Unassembled WGS sequence"/>
</dbReference>
<organism evidence="1 2">
    <name type="scientific">Mesorhabditis belari</name>
    <dbReference type="NCBI Taxonomy" id="2138241"/>
    <lineage>
        <taxon>Eukaryota</taxon>
        <taxon>Metazoa</taxon>
        <taxon>Ecdysozoa</taxon>
        <taxon>Nematoda</taxon>
        <taxon>Chromadorea</taxon>
        <taxon>Rhabditida</taxon>
        <taxon>Rhabditina</taxon>
        <taxon>Rhabditomorpha</taxon>
        <taxon>Rhabditoidea</taxon>
        <taxon>Rhabditidae</taxon>
        <taxon>Mesorhabditinae</taxon>
        <taxon>Mesorhabditis</taxon>
    </lineage>
</organism>
<accession>A0AAF3EWK7</accession>
<dbReference type="AlphaFoldDB" id="A0AAF3EWK7"/>
<evidence type="ECO:0000313" key="1">
    <source>
        <dbReference type="Proteomes" id="UP000887575"/>
    </source>
</evidence>
<protein>
    <submittedName>
        <fullName evidence="2">Uncharacterized protein</fullName>
    </submittedName>
</protein>
<name>A0AAF3EWK7_9BILA</name>
<reference evidence="2" key="1">
    <citation type="submission" date="2024-02" db="UniProtKB">
        <authorList>
            <consortium name="WormBaseParasite"/>
        </authorList>
    </citation>
    <scope>IDENTIFICATION</scope>
</reference>
<proteinExistence type="predicted"/>
<evidence type="ECO:0000313" key="2">
    <source>
        <dbReference type="WBParaSite" id="MBELARI_LOCUS18572"/>
    </source>
</evidence>
<keyword evidence="1" id="KW-1185">Reference proteome</keyword>